<keyword evidence="1" id="KW-0732">Signal</keyword>
<dbReference type="EMBL" id="CP124535">
    <property type="protein sequence ID" value="WGV14760.1"/>
    <property type="molecule type" value="Genomic_DNA"/>
</dbReference>
<protein>
    <submittedName>
        <fullName evidence="2">Uncharacterized protein</fullName>
    </submittedName>
</protein>
<proteinExistence type="predicted"/>
<dbReference type="RefSeq" id="WP_281463888.1">
    <property type="nucleotide sequence ID" value="NZ_CP124535.1"/>
</dbReference>
<feature type="chain" id="PRO_5045387413" evidence="1">
    <location>
        <begin position="22"/>
        <end position="215"/>
    </location>
</feature>
<organism evidence="2 3">
    <name type="scientific">Fuscovulum ytuae</name>
    <dbReference type="NCBI Taxonomy" id="3042299"/>
    <lineage>
        <taxon>Bacteria</taxon>
        <taxon>Pseudomonadati</taxon>
        <taxon>Pseudomonadota</taxon>
        <taxon>Alphaproteobacteria</taxon>
        <taxon>Rhodobacterales</taxon>
        <taxon>Paracoccaceae</taxon>
        <taxon>Fuscovulum</taxon>
    </lineage>
</organism>
<gene>
    <name evidence="2" type="ORF">QF092_10685</name>
</gene>
<accession>A0ABY8Q387</accession>
<evidence type="ECO:0000313" key="2">
    <source>
        <dbReference type="EMBL" id="WGV14760.1"/>
    </source>
</evidence>
<evidence type="ECO:0000256" key="1">
    <source>
        <dbReference type="SAM" id="SignalP"/>
    </source>
</evidence>
<keyword evidence="3" id="KW-1185">Reference proteome</keyword>
<sequence length="215" mass="22152">MTRSAIPALAAALLLAAPATAQDSPSTPRDAGAVAQLLHAHALFDLGLARKDPLATLAAARLAAGIAATDSDRSPSPPGDPVPATYPTAEVMFTAAKALAQEDDLAKDLAVRTEAEVARIPTLTVIRTSRGIGAGQTHVWQIPFFAEAQSELGLLGDGTANLDLAVTGLDDTPLCLDTAPTDRALCAFRLTENATLTITVTNRSEAAATYSLLTN</sequence>
<dbReference type="Proteomes" id="UP001230978">
    <property type="component" value="Chromosome"/>
</dbReference>
<evidence type="ECO:0000313" key="3">
    <source>
        <dbReference type="Proteomes" id="UP001230978"/>
    </source>
</evidence>
<reference evidence="2 3" key="1">
    <citation type="submission" date="2023-04" db="EMBL/GenBank/DDBJ databases">
        <title>YMD61, complete Genome.</title>
        <authorList>
            <person name="Zhang J."/>
        </authorList>
    </citation>
    <scope>NUCLEOTIDE SEQUENCE [LARGE SCALE GENOMIC DNA]</scope>
    <source>
        <strain evidence="2 3">YMD61</strain>
    </source>
</reference>
<name>A0ABY8Q387_9RHOB</name>
<feature type="signal peptide" evidence="1">
    <location>
        <begin position="1"/>
        <end position="21"/>
    </location>
</feature>